<evidence type="ECO:0000259" key="7">
    <source>
        <dbReference type="PROSITE" id="PS50048"/>
    </source>
</evidence>
<dbReference type="GO" id="GO:0006351">
    <property type="term" value="P:DNA-templated transcription"/>
    <property type="evidence" value="ECO:0007669"/>
    <property type="project" value="InterPro"/>
</dbReference>
<dbReference type="Pfam" id="PF00172">
    <property type="entry name" value="Zn_clus"/>
    <property type="match status" value="1"/>
</dbReference>
<accession>W2RLK4</accession>
<name>W2RLK4_CYPE1</name>
<dbReference type="InParanoid" id="W2RLK4"/>
<dbReference type="Pfam" id="PF04082">
    <property type="entry name" value="Fungal_trans"/>
    <property type="match status" value="1"/>
</dbReference>
<dbReference type="SUPFAM" id="SSF57701">
    <property type="entry name" value="Zn2/Cys6 DNA-binding domain"/>
    <property type="match status" value="1"/>
</dbReference>
<dbReference type="InterPro" id="IPR001138">
    <property type="entry name" value="Zn2Cys6_DnaBD"/>
</dbReference>
<dbReference type="PANTHER" id="PTHR31668:SF20">
    <property type="entry name" value="ZN(II)2CYS6 TRANSCRIPTION FACTOR (EUROFUNG)"/>
    <property type="match status" value="1"/>
</dbReference>
<dbReference type="PROSITE" id="PS00463">
    <property type="entry name" value="ZN2_CY6_FUNGAL_1"/>
    <property type="match status" value="1"/>
</dbReference>
<sequence length="613" mass="68423">MIATTPPVKKACDACHRRKVKCSGGTPCKNCGATNLQCTYLSIPQKKGPKGSRAKVISEIRDTQQHHQQQPPPPAPSQHQQAPLVTPPAQNRNEPSPFNFNSPLSSTLGRTPGLLSRQTIDACLAFFFEHLYPTIPIFRREKLSVLIYGHESVHPDSYCLVASLCAFVMVQPGMTLNVSGALGESYAGEPPQNRYGFASMLLEDLLRVRQGIDYVDDPTLSTVQTSFFLFCSYFTLEKQNSCWYYLREASTLAQLMKMHEESSYFVGDAEENMLKRRTFWLILLTERAYAMERHRTLSVHPTIELPAAEQVEQEVVSGFVHLTKLFCCIDDDFMALWNKTKSECSPEWLSGLQRRLRDVLPQNLDATEHQVADIRITQQWLKIMVWQLSVAHGHISSHSQEPALSFTYPIEVARDLVHFIESISLASMEVHGVGLIEKLFDIACTLMDVITCVPLDASQNSSQSNEYLSAVLQLVAKLRGGASRYLPLLAARVKEFPNQSPRARQMSLSIKQGYAGASDHLPTPLMPDTNGNPHFANLELDMRPIHRPAMDEQALIFDAYSSTTQKAQTPTDVSRSPNHARTPITPDVYGPPGLGPLPRNVVTGSNMYGHYPG</sequence>
<dbReference type="EMBL" id="KB822725">
    <property type="protein sequence ID" value="ETN36593.1"/>
    <property type="molecule type" value="Genomic_DNA"/>
</dbReference>
<dbReference type="FunCoup" id="W2RLK4">
    <property type="interactions" value="513"/>
</dbReference>
<dbReference type="HOGENOM" id="CLU_016574_3_1_1"/>
<organism evidence="8 9">
    <name type="scientific">Cyphellophora europaea (strain CBS 101466)</name>
    <name type="common">Phialophora europaea</name>
    <dbReference type="NCBI Taxonomy" id="1220924"/>
    <lineage>
        <taxon>Eukaryota</taxon>
        <taxon>Fungi</taxon>
        <taxon>Dikarya</taxon>
        <taxon>Ascomycota</taxon>
        <taxon>Pezizomycotina</taxon>
        <taxon>Eurotiomycetes</taxon>
        <taxon>Chaetothyriomycetidae</taxon>
        <taxon>Chaetothyriales</taxon>
        <taxon>Cyphellophoraceae</taxon>
        <taxon>Cyphellophora</taxon>
    </lineage>
</organism>
<feature type="domain" description="Zn(2)-C6 fungal-type" evidence="7">
    <location>
        <begin position="11"/>
        <end position="40"/>
    </location>
</feature>
<feature type="compositionally biased region" description="Low complexity" evidence="6">
    <location>
        <begin position="91"/>
        <end position="103"/>
    </location>
</feature>
<dbReference type="Gene3D" id="4.10.240.10">
    <property type="entry name" value="Zn(2)-C6 fungal-type DNA-binding domain"/>
    <property type="match status" value="1"/>
</dbReference>
<feature type="compositionally biased region" description="Polar residues" evidence="6">
    <location>
        <begin position="563"/>
        <end position="579"/>
    </location>
</feature>
<dbReference type="VEuPathDB" id="FungiDB:HMPREF1541_08871"/>
<dbReference type="InterPro" id="IPR036864">
    <property type="entry name" value="Zn2-C6_fun-type_DNA-bd_sf"/>
</dbReference>
<keyword evidence="3" id="KW-0238">DNA-binding</keyword>
<dbReference type="InterPro" id="IPR007219">
    <property type="entry name" value="XnlR_reg_dom"/>
</dbReference>
<dbReference type="CDD" id="cd12148">
    <property type="entry name" value="fungal_TF_MHR"/>
    <property type="match status" value="1"/>
</dbReference>
<dbReference type="AlphaFoldDB" id="W2RLK4"/>
<keyword evidence="5" id="KW-0539">Nucleus</keyword>
<evidence type="ECO:0000256" key="1">
    <source>
        <dbReference type="ARBA" id="ARBA00022723"/>
    </source>
</evidence>
<dbReference type="GeneID" id="19976210"/>
<keyword evidence="9" id="KW-1185">Reference proteome</keyword>
<evidence type="ECO:0000256" key="4">
    <source>
        <dbReference type="ARBA" id="ARBA00023163"/>
    </source>
</evidence>
<dbReference type="PROSITE" id="PS50048">
    <property type="entry name" value="ZN2_CY6_FUNGAL_2"/>
    <property type="match status" value="1"/>
</dbReference>
<dbReference type="GO" id="GO:0008270">
    <property type="term" value="F:zinc ion binding"/>
    <property type="evidence" value="ECO:0007669"/>
    <property type="project" value="InterPro"/>
</dbReference>
<dbReference type="Proteomes" id="UP000030752">
    <property type="component" value="Unassembled WGS sequence"/>
</dbReference>
<dbReference type="SMART" id="SM00066">
    <property type="entry name" value="GAL4"/>
    <property type="match status" value="1"/>
</dbReference>
<evidence type="ECO:0000313" key="8">
    <source>
        <dbReference type="EMBL" id="ETN36593.1"/>
    </source>
</evidence>
<evidence type="ECO:0000256" key="2">
    <source>
        <dbReference type="ARBA" id="ARBA00023015"/>
    </source>
</evidence>
<proteinExistence type="predicted"/>
<evidence type="ECO:0000256" key="3">
    <source>
        <dbReference type="ARBA" id="ARBA00023125"/>
    </source>
</evidence>
<dbReference type="OrthoDB" id="4132249at2759"/>
<gene>
    <name evidence="8" type="ORF">HMPREF1541_08871</name>
</gene>
<reference evidence="8 9" key="1">
    <citation type="submission" date="2013-03" db="EMBL/GenBank/DDBJ databases">
        <title>The Genome Sequence of Phialophora europaea CBS 101466.</title>
        <authorList>
            <consortium name="The Broad Institute Genomics Platform"/>
            <person name="Cuomo C."/>
            <person name="de Hoog S."/>
            <person name="Gorbushina A."/>
            <person name="Walker B."/>
            <person name="Young S.K."/>
            <person name="Zeng Q."/>
            <person name="Gargeya S."/>
            <person name="Fitzgerald M."/>
            <person name="Haas B."/>
            <person name="Abouelleil A."/>
            <person name="Allen A.W."/>
            <person name="Alvarado L."/>
            <person name="Arachchi H.M."/>
            <person name="Berlin A.M."/>
            <person name="Chapman S.B."/>
            <person name="Gainer-Dewar J."/>
            <person name="Goldberg J."/>
            <person name="Griggs A."/>
            <person name="Gujja S."/>
            <person name="Hansen M."/>
            <person name="Howarth C."/>
            <person name="Imamovic A."/>
            <person name="Ireland A."/>
            <person name="Larimer J."/>
            <person name="McCowan C."/>
            <person name="Murphy C."/>
            <person name="Pearson M."/>
            <person name="Poon T.W."/>
            <person name="Priest M."/>
            <person name="Roberts A."/>
            <person name="Saif S."/>
            <person name="Shea T."/>
            <person name="Sisk P."/>
            <person name="Sykes S."/>
            <person name="Wortman J."/>
            <person name="Nusbaum C."/>
            <person name="Birren B."/>
        </authorList>
    </citation>
    <scope>NUCLEOTIDE SEQUENCE [LARGE SCALE GENOMIC DNA]</scope>
    <source>
        <strain evidence="8 9">CBS 101466</strain>
    </source>
</reference>
<dbReference type="GO" id="GO:0000981">
    <property type="term" value="F:DNA-binding transcription factor activity, RNA polymerase II-specific"/>
    <property type="evidence" value="ECO:0007669"/>
    <property type="project" value="InterPro"/>
</dbReference>
<protein>
    <recommendedName>
        <fullName evidence="7">Zn(2)-C6 fungal-type domain-containing protein</fullName>
    </recommendedName>
</protein>
<evidence type="ECO:0000256" key="5">
    <source>
        <dbReference type="ARBA" id="ARBA00023242"/>
    </source>
</evidence>
<feature type="region of interest" description="Disordered" evidence="6">
    <location>
        <begin position="61"/>
        <end position="103"/>
    </location>
</feature>
<feature type="region of interest" description="Disordered" evidence="6">
    <location>
        <begin position="563"/>
        <end position="601"/>
    </location>
</feature>
<keyword evidence="4" id="KW-0804">Transcription</keyword>
<dbReference type="PANTHER" id="PTHR31668">
    <property type="entry name" value="GLUCOSE TRANSPORT TRANSCRIPTION REGULATOR RGT1-RELATED-RELATED"/>
    <property type="match status" value="1"/>
</dbReference>
<dbReference type="eggNOG" id="ENOG502RXSB">
    <property type="taxonomic scope" value="Eukaryota"/>
</dbReference>
<evidence type="ECO:0000256" key="6">
    <source>
        <dbReference type="SAM" id="MobiDB-lite"/>
    </source>
</evidence>
<dbReference type="CDD" id="cd00067">
    <property type="entry name" value="GAL4"/>
    <property type="match status" value="1"/>
</dbReference>
<keyword evidence="1" id="KW-0479">Metal-binding</keyword>
<dbReference type="STRING" id="1220924.W2RLK4"/>
<keyword evidence="2" id="KW-0805">Transcription regulation</keyword>
<dbReference type="InterPro" id="IPR050797">
    <property type="entry name" value="Carb_Metab_Trans_Reg"/>
</dbReference>
<dbReference type="GO" id="GO:0003677">
    <property type="term" value="F:DNA binding"/>
    <property type="evidence" value="ECO:0007669"/>
    <property type="project" value="UniProtKB-KW"/>
</dbReference>
<evidence type="ECO:0000313" key="9">
    <source>
        <dbReference type="Proteomes" id="UP000030752"/>
    </source>
</evidence>
<dbReference type="RefSeq" id="XP_008721411.1">
    <property type="nucleotide sequence ID" value="XM_008723189.1"/>
</dbReference>